<evidence type="ECO:0000256" key="3">
    <source>
        <dbReference type="ARBA" id="ARBA00022553"/>
    </source>
</evidence>
<feature type="domain" description="Histidine kinase" evidence="8">
    <location>
        <begin position="242"/>
        <end position="462"/>
    </location>
</feature>
<dbReference type="InterPro" id="IPR003594">
    <property type="entry name" value="HATPase_dom"/>
</dbReference>
<dbReference type="InterPro" id="IPR004358">
    <property type="entry name" value="Sig_transdc_His_kin-like_C"/>
</dbReference>
<dbReference type="Pfam" id="PF02518">
    <property type="entry name" value="HATPase_c"/>
    <property type="match status" value="1"/>
</dbReference>
<dbReference type="EC" id="2.7.13.3" evidence="2"/>
<keyword evidence="7" id="KW-1133">Transmembrane helix</keyword>
<dbReference type="InterPro" id="IPR036097">
    <property type="entry name" value="HisK_dim/P_sf"/>
</dbReference>
<evidence type="ECO:0000259" key="8">
    <source>
        <dbReference type="PROSITE" id="PS50109"/>
    </source>
</evidence>
<keyword evidence="10" id="KW-1185">Reference proteome</keyword>
<organism evidence="9 10">
    <name type="scientific">Hirschia baltica (strain ATCC 49814 / DSM 5838 / IFAM 1418)</name>
    <dbReference type="NCBI Taxonomy" id="582402"/>
    <lineage>
        <taxon>Bacteria</taxon>
        <taxon>Pseudomonadati</taxon>
        <taxon>Pseudomonadota</taxon>
        <taxon>Alphaproteobacteria</taxon>
        <taxon>Hyphomonadales</taxon>
        <taxon>Hyphomonadaceae</taxon>
        <taxon>Hirschia</taxon>
    </lineage>
</organism>
<evidence type="ECO:0000256" key="7">
    <source>
        <dbReference type="SAM" id="Phobius"/>
    </source>
</evidence>
<dbReference type="eggNOG" id="COG2205">
    <property type="taxonomic scope" value="Bacteria"/>
</dbReference>
<dbReference type="SUPFAM" id="SSF55874">
    <property type="entry name" value="ATPase domain of HSP90 chaperone/DNA topoisomerase II/histidine kinase"/>
    <property type="match status" value="1"/>
</dbReference>
<keyword evidence="5 9" id="KW-0418">Kinase</keyword>
<keyword evidence="3" id="KW-0597">Phosphoprotein</keyword>
<dbReference type="PRINTS" id="PR00344">
    <property type="entry name" value="BCTRLSENSOR"/>
</dbReference>
<dbReference type="OrthoDB" id="9774458at2"/>
<dbReference type="GO" id="GO:0005886">
    <property type="term" value="C:plasma membrane"/>
    <property type="evidence" value="ECO:0007669"/>
    <property type="project" value="TreeGrafter"/>
</dbReference>
<dbReference type="PANTHER" id="PTHR43047">
    <property type="entry name" value="TWO-COMPONENT HISTIDINE PROTEIN KINASE"/>
    <property type="match status" value="1"/>
</dbReference>
<keyword evidence="4" id="KW-0808">Transferase</keyword>
<dbReference type="CDD" id="cd00082">
    <property type="entry name" value="HisKA"/>
    <property type="match status" value="1"/>
</dbReference>
<dbReference type="InterPro" id="IPR036890">
    <property type="entry name" value="HATPase_C_sf"/>
</dbReference>
<gene>
    <name evidence="9" type="ordered locus">Hbal_1234</name>
</gene>
<evidence type="ECO:0000256" key="2">
    <source>
        <dbReference type="ARBA" id="ARBA00012438"/>
    </source>
</evidence>
<dbReference type="InterPro" id="IPR003661">
    <property type="entry name" value="HisK_dim/P_dom"/>
</dbReference>
<dbReference type="InterPro" id="IPR005467">
    <property type="entry name" value="His_kinase_dom"/>
</dbReference>
<feature type="transmembrane region" description="Helical" evidence="7">
    <location>
        <begin position="118"/>
        <end position="138"/>
    </location>
</feature>
<reference evidence="10" key="1">
    <citation type="journal article" date="2011" name="J. Bacteriol.">
        <title>Genome sequences of eight morphologically diverse alphaproteobacteria.</title>
        <authorList>
            <consortium name="US DOE Joint Genome Institute"/>
            <person name="Brown P.J."/>
            <person name="Kysela D.T."/>
            <person name="Buechlein A."/>
            <person name="Hemmerich C."/>
            <person name="Brun Y.V."/>
        </authorList>
    </citation>
    <scope>NUCLEOTIDE SEQUENCE [LARGE SCALE GENOMIC DNA]</scope>
    <source>
        <strain evidence="10">ATCC 49814 / DSM 5838 / IFAM 1418</strain>
    </source>
</reference>
<sequence>MNKLMQHKTVDVATTPSDVLEQRATWILLCTGVLFALWISGTSLLISSGVFLIAALPAFAQILTARLGGDASHELEMAVWIVVVMIGATAMGGATSPISIAFFIPVVTALSIGRKRQAIEASAFAVLGFCLAALLARMDFLPIPKELLDPAPGIFALVSLIYMASLVRKISLAHNSNGMLVRIREQANDHIARLSRQKEILSDRVNKADERANQAALSLSQEKEASFELKEKLAQRTLFFAKTSHELRSSLNAILGFSEVMKEGVFGELSDKYKEYAQMIHEGGKSLQMTVDDILDLSKIDAGQYKISPVQVSLTELMWDMVKFMSDQARRSDIKLSVSSLDRDVEAYADPRAVRHIAQNLVSNAIKFTPHGGAVAISVREDEDGGSWMSVRDTGPGMDPAEFEKILKPFIQTDESSTSGKHGTGLGLSVVNGFAQLHGGHIQLDSQAGEGSIISVYFPKKPTPSKAEVKDSEH</sequence>
<dbReference type="SMART" id="SM00387">
    <property type="entry name" value="HATPase_c"/>
    <property type="match status" value="1"/>
</dbReference>
<dbReference type="STRING" id="582402.Hbal_1234"/>
<dbReference type="Proteomes" id="UP000002745">
    <property type="component" value="Chromosome"/>
</dbReference>
<dbReference type="SMART" id="SM00388">
    <property type="entry name" value="HisKA"/>
    <property type="match status" value="1"/>
</dbReference>
<evidence type="ECO:0000256" key="6">
    <source>
        <dbReference type="SAM" id="Coils"/>
    </source>
</evidence>
<feature type="transmembrane region" description="Helical" evidence="7">
    <location>
        <begin position="150"/>
        <end position="167"/>
    </location>
</feature>
<evidence type="ECO:0000256" key="4">
    <source>
        <dbReference type="ARBA" id="ARBA00022679"/>
    </source>
</evidence>
<dbReference type="GO" id="GO:0009927">
    <property type="term" value="F:histidine phosphotransfer kinase activity"/>
    <property type="evidence" value="ECO:0007669"/>
    <property type="project" value="TreeGrafter"/>
</dbReference>
<dbReference type="AlphaFoldDB" id="C6XIA0"/>
<evidence type="ECO:0000313" key="9">
    <source>
        <dbReference type="EMBL" id="ACT58926.1"/>
    </source>
</evidence>
<evidence type="ECO:0000313" key="10">
    <source>
        <dbReference type="Proteomes" id="UP000002745"/>
    </source>
</evidence>
<dbReference type="RefSeq" id="WP_015827076.1">
    <property type="nucleotide sequence ID" value="NC_012982.1"/>
</dbReference>
<feature type="transmembrane region" description="Helical" evidence="7">
    <location>
        <begin position="79"/>
        <end position="106"/>
    </location>
</feature>
<dbReference type="PROSITE" id="PS50109">
    <property type="entry name" value="HIS_KIN"/>
    <property type="match status" value="1"/>
</dbReference>
<dbReference type="FunFam" id="3.30.565.10:FF:000006">
    <property type="entry name" value="Sensor histidine kinase WalK"/>
    <property type="match status" value="1"/>
</dbReference>
<keyword evidence="6" id="KW-0175">Coiled coil</keyword>
<dbReference type="SUPFAM" id="SSF47384">
    <property type="entry name" value="Homodimeric domain of signal transducing histidine kinase"/>
    <property type="match status" value="1"/>
</dbReference>
<feature type="coiled-coil region" evidence="6">
    <location>
        <begin position="184"/>
        <end position="211"/>
    </location>
</feature>
<name>C6XIA0_HIRBI</name>
<dbReference type="GO" id="GO:0000155">
    <property type="term" value="F:phosphorelay sensor kinase activity"/>
    <property type="evidence" value="ECO:0007669"/>
    <property type="project" value="InterPro"/>
</dbReference>
<protein>
    <recommendedName>
        <fullName evidence="2">histidine kinase</fullName>
        <ecNumber evidence="2">2.7.13.3</ecNumber>
    </recommendedName>
</protein>
<dbReference type="HOGENOM" id="CLU_000445_89_22_5"/>
<accession>C6XIA0</accession>
<dbReference type="Gene3D" id="3.30.565.10">
    <property type="entry name" value="Histidine kinase-like ATPase, C-terminal domain"/>
    <property type="match status" value="1"/>
</dbReference>
<feature type="transmembrane region" description="Helical" evidence="7">
    <location>
        <begin position="26"/>
        <end position="59"/>
    </location>
</feature>
<evidence type="ECO:0000256" key="5">
    <source>
        <dbReference type="ARBA" id="ARBA00022777"/>
    </source>
</evidence>
<dbReference type="Gene3D" id="1.10.287.130">
    <property type="match status" value="1"/>
</dbReference>
<keyword evidence="7" id="KW-0472">Membrane</keyword>
<evidence type="ECO:0000256" key="1">
    <source>
        <dbReference type="ARBA" id="ARBA00000085"/>
    </source>
</evidence>
<dbReference type="PANTHER" id="PTHR43047:SF72">
    <property type="entry name" value="OSMOSENSING HISTIDINE PROTEIN KINASE SLN1"/>
    <property type="match status" value="1"/>
</dbReference>
<dbReference type="EMBL" id="CP001678">
    <property type="protein sequence ID" value="ACT58926.1"/>
    <property type="molecule type" value="Genomic_DNA"/>
</dbReference>
<dbReference type="KEGG" id="hba:Hbal_1234"/>
<dbReference type="Pfam" id="PF00512">
    <property type="entry name" value="HisKA"/>
    <property type="match status" value="1"/>
</dbReference>
<comment type="catalytic activity">
    <reaction evidence="1">
        <text>ATP + protein L-histidine = ADP + protein N-phospho-L-histidine.</text>
        <dbReference type="EC" id="2.7.13.3"/>
    </reaction>
</comment>
<keyword evidence="7" id="KW-0812">Transmembrane</keyword>
<proteinExistence type="predicted"/>